<feature type="compositionally biased region" description="Polar residues" evidence="1">
    <location>
        <begin position="1"/>
        <end position="14"/>
    </location>
</feature>
<gene>
    <name evidence="2" type="ORF">QE152_g15202</name>
</gene>
<sequence>MQYNTGTGNRNNDLAKTRPASSYCRRQGGRQKRCKKEDEPEPQKLVGLGRPDVRRQGGRQKRCKKEDEPEPQKLVGLGRPDVNGHESDRREIETPSSSGVRNCFRFKGSFTNS</sequence>
<feature type="region of interest" description="Disordered" evidence="1">
    <location>
        <begin position="1"/>
        <end position="99"/>
    </location>
</feature>
<evidence type="ECO:0000313" key="2">
    <source>
        <dbReference type="EMBL" id="KAK9730431.1"/>
    </source>
</evidence>
<evidence type="ECO:0000313" key="3">
    <source>
        <dbReference type="Proteomes" id="UP001458880"/>
    </source>
</evidence>
<reference evidence="2 3" key="1">
    <citation type="journal article" date="2024" name="BMC Genomics">
        <title>De novo assembly and annotation of Popillia japonica's genome with initial clues to its potential as an invasive pest.</title>
        <authorList>
            <person name="Cucini C."/>
            <person name="Boschi S."/>
            <person name="Funari R."/>
            <person name="Cardaioli E."/>
            <person name="Iannotti N."/>
            <person name="Marturano G."/>
            <person name="Paoli F."/>
            <person name="Bruttini M."/>
            <person name="Carapelli A."/>
            <person name="Frati F."/>
            <person name="Nardi F."/>
        </authorList>
    </citation>
    <scope>NUCLEOTIDE SEQUENCE [LARGE SCALE GENOMIC DNA]</scope>
    <source>
        <strain evidence="2">DMR45628</strain>
    </source>
</reference>
<name>A0AAW1L6D5_POPJA</name>
<protein>
    <submittedName>
        <fullName evidence="2">Uncharacterized protein</fullName>
    </submittedName>
</protein>
<dbReference type="AlphaFoldDB" id="A0AAW1L6D5"/>
<accession>A0AAW1L6D5</accession>
<proteinExistence type="predicted"/>
<organism evidence="2 3">
    <name type="scientific">Popillia japonica</name>
    <name type="common">Japanese beetle</name>
    <dbReference type="NCBI Taxonomy" id="7064"/>
    <lineage>
        <taxon>Eukaryota</taxon>
        <taxon>Metazoa</taxon>
        <taxon>Ecdysozoa</taxon>
        <taxon>Arthropoda</taxon>
        <taxon>Hexapoda</taxon>
        <taxon>Insecta</taxon>
        <taxon>Pterygota</taxon>
        <taxon>Neoptera</taxon>
        <taxon>Endopterygota</taxon>
        <taxon>Coleoptera</taxon>
        <taxon>Polyphaga</taxon>
        <taxon>Scarabaeiformia</taxon>
        <taxon>Scarabaeidae</taxon>
        <taxon>Rutelinae</taxon>
        <taxon>Popillia</taxon>
    </lineage>
</organism>
<comment type="caution">
    <text evidence="2">The sequence shown here is derived from an EMBL/GenBank/DDBJ whole genome shotgun (WGS) entry which is preliminary data.</text>
</comment>
<keyword evidence="3" id="KW-1185">Reference proteome</keyword>
<dbReference type="EMBL" id="JASPKY010000147">
    <property type="protein sequence ID" value="KAK9730431.1"/>
    <property type="molecule type" value="Genomic_DNA"/>
</dbReference>
<feature type="compositionally biased region" description="Basic and acidic residues" evidence="1">
    <location>
        <begin position="82"/>
        <end position="93"/>
    </location>
</feature>
<dbReference type="Proteomes" id="UP001458880">
    <property type="component" value="Unassembled WGS sequence"/>
</dbReference>
<evidence type="ECO:0000256" key="1">
    <source>
        <dbReference type="SAM" id="MobiDB-lite"/>
    </source>
</evidence>